<accession>A0A0E3SQT4</accession>
<protein>
    <submittedName>
        <fullName evidence="1">2-heptaprenyl-1,4-naphthoquinone methyltransferase</fullName>
        <ecNumber evidence="1">2.1.1.163</ecNumber>
    </submittedName>
</protein>
<dbReference type="InterPro" id="IPR029063">
    <property type="entry name" value="SAM-dependent_MTases_sf"/>
</dbReference>
<dbReference type="KEGG" id="mmet:MCMEM_0475"/>
<dbReference type="CDD" id="cd02440">
    <property type="entry name" value="AdoMet_MTases"/>
    <property type="match status" value="1"/>
</dbReference>
<dbReference type="EC" id="2.1.1.163" evidence="1"/>
<keyword evidence="2" id="KW-1185">Reference proteome</keyword>
<dbReference type="PANTHER" id="PTHR43591:SF24">
    <property type="entry name" value="2-METHOXY-6-POLYPRENYL-1,4-BENZOQUINOL METHYLASE, MITOCHONDRIAL"/>
    <property type="match status" value="1"/>
</dbReference>
<dbReference type="Pfam" id="PF01209">
    <property type="entry name" value="Ubie_methyltran"/>
    <property type="match status" value="1"/>
</dbReference>
<sequence>MSTKGNEFGTIYGGKNYDIFATLLGFGHSYYEKAAAEMPIEKGMKVLDLGCGTASLDIEIEEKMEHTGKVFGIDLSNSQLKYAHSKTKQIADEISLYKGTMDELPFKDESFDMVVTSVAFCETNAEVRRSAIRESSRVLVKGGHFAIIDCAKPRFSLTSVMMVPFFMFKTNDDNWNNTYVEICRENSMTLEKEEYLKSYIRCQIFKKEK</sequence>
<dbReference type="Proteomes" id="UP000033048">
    <property type="component" value="Chromosome"/>
</dbReference>
<dbReference type="AlphaFoldDB" id="A0A0E3SQT4"/>
<organism evidence="1 2">
    <name type="scientific">Methanococcoides methylutens MM1</name>
    <dbReference type="NCBI Taxonomy" id="1434104"/>
    <lineage>
        <taxon>Archaea</taxon>
        <taxon>Methanobacteriati</taxon>
        <taxon>Methanobacteriota</taxon>
        <taxon>Stenosarchaea group</taxon>
        <taxon>Methanomicrobia</taxon>
        <taxon>Methanosarcinales</taxon>
        <taxon>Methanosarcinaceae</taxon>
        <taxon>Methanococcoides</taxon>
    </lineage>
</organism>
<dbReference type="OrthoDB" id="1018at2157"/>
<dbReference type="SUPFAM" id="SSF53335">
    <property type="entry name" value="S-adenosyl-L-methionine-dependent methyltransferases"/>
    <property type="match status" value="1"/>
</dbReference>
<dbReference type="GO" id="GO:0032259">
    <property type="term" value="P:methylation"/>
    <property type="evidence" value="ECO:0007669"/>
    <property type="project" value="UniProtKB-KW"/>
</dbReference>
<dbReference type="Gene3D" id="3.40.50.150">
    <property type="entry name" value="Vaccinia Virus protein VP39"/>
    <property type="match status" value="1"/>
</dbReference>
<proteinExistence type="predicted"/>
<dbReference type="PANTHER" id="PTHR43591">
    <property type="entry name" value="METHYLTRANSFERASE"/>
    <property type="match status" value="1"/>
</dbReference>
<keyword evidence="1" id="KW-0489">Methyltransferase</keyword>
<dbReference type="RefSeq" id="WP_048204726.1">
    <property type="nucleotide sequence ID" value="NZ_CP009518.1"/>
</dbReference>
<dbReference type="EMBL" id="CP009518">
    <property type="protein sequence ID" value="AKB84528.1"/>
    <property type="molecule type" value="Genomic_DNA"/>
</dbReference>
<gene>
    <name evidence="1" type="ORF">MCMEM_0475</name>
</gene>
<name>A0A0E3SQT4_METMT</name>
<evidence type="ECO:0000313" key="1">
    <source>
        <dbReference type="EMBL" id="AKB84528.1"/>
    </source>
</evidence>
<dbReference type="STRING" id="1434104.MCMEM_0475"/>
<dbReference type="GeneID" id="24892969"/>
<dbReference type="GO" id="GO:0043770">
    <property type="term" value="F:demethylmenaquinone methyltransferase activity"/>
    <property type="evidence" value="ECO:0007669"/>
    <property type="project" value="UniProtKB-EC"/>
</dbReference>
<reference evidence="1 2" key="1">
    <citation type="submission" date="2014-07" db="EMBL/GenBank/DDBJ databases">
        <title>Methanogenic archaea and the global carbon cycle.</title>
        <authorList>
            <person name="Henriksen J.R."/>
            <person name="Luke J."/>
            <person name="Reinhart S."/>
            <person name="Benedict M.N."/>
            <person name="Youngblut N.D."/>
            <person name="Metcalf M.E."/>
            <person name="Whitaker R.J."/>
            <person name="Metcalf W.W."/>
        </authorList>
    </citation>
    <scope>NUCLEOTIDE SEQUENCE [LARGE SCALE GENOMIC DNA]</scope>
    <source>
        <strain evidence="1 2">MM1</strain>
    </source>
</reference>
<keyword evidence="1" id="KW-0808">Transferase</keyword>
<dbReference type="HOGENOM" id="CLU_037990_11_2_2"/>
<evidence type="ECO:0000313" key="2">
    <source>
        <dbReference type="Proteomes" id="UP000033048"/>
    </source>
</evidence>